<feature type="region of interest" description="Disordered" evidence="1">
    <location>
        <begin position="69"/>
        <end position="90"/>
    </location>
</feature>
<protein>
    <submittedName>
        <fullName evidence="2">Predicted protein</fullName>
    </submittedName>
</protein>
<organism evidence="2 3">
    <name type="scientific">Streptomyces viridosporus (strain ATCC 14672 / DSM 40746 / JCM 4963 / KCTC 9882 / NRRL B-12104 / FH 1290)</name>
    <name type="common">Streptomyces ghanaensis</name>
    <dbReference type="NCBI Taxonomy" id="566461"/>
    <lineage>
        <taxon>Bacteria</taxon>
        <taxon>Bacillati</taxon>
        <taxon>Actinomycetota</taxon>
        <taxon>Actinomycetes</taxon>
        <taxon>Kitasatosporales</taxon>
        <taxon>Streptomycetaceae</taxon>
        <taxon>Streptomyces</taxon>
    </lineage>
</organism>
<dbReference type="AlphaFoldDB" id="D5ZX12"/>
<dbReference type="Proteomes" id="UP000003824">
    <property type="component" value="Unassembled WGS sequence"/>
</dbReference>
<dbReference type="EMBL" id="DS999641">
    <property type="protein sequence ID" value="EFE65122.2"/>
    <property type="molecule type" value="Genomic_DNA"/>
</dbReference>
<proteinExistence type="predicted"/>
<gene>
    <name evidence="2" type="ORF">SSFG_00376</name>
</gene>
<evidence type="ECO:0000313" key="2">
    <source>
        <dbReference type="EMBL" id="EFE65122.2"/>
    </source>
</evidence>
<accession>D5ZX12</accession>
<reference evidence="3" key="1">
    <citation type="submission" date="2008-12" db="EMBL/GenBank/DDBJ databases">
        <title>Annotation of Streptomyces ghanaensis ATCC 14672.</title>
        <authorList>
            <consortium name="The Broad Institute Genome Sequencing Platform"/>
            <consortium name="Broad Institute Microbial Sequencing Center"/>
            <person name="Fischbach M."/>
            <person name="Ward D."/>
            <person name="Young S."/>
            <person name="Kodira C.D."/>
            <person name="Zeng Q."/>
            <person name="Koehrsen M."/>
            <person name="Godfrey P."/>
            <person name="Alvarado L."/>
            <person name="Berlin A.M."/>
            <person name="Borenstein D."/>
            <person name="Chen Z."/>
            <person name="Engels R."/>
            <person name="Freedman E."/>
            <person name="Gellesch M."/>
            <person name="Goldberg J."/>
            <person name="Griggs A."/>
            <person name="Gujja S."/>
            <person name="Heiman D.I."/>
            <person name="Hepburn T.A."/>
            <person name="Howarth C."/>
            <person name="Jen D."/>
            <person name="Larson L."/>
            <person name="Lewis B."/>
            <person name="Mehta T."/>
            <person name="Park D."/>
            <person name="Pearson M."/>
            <person name="Roberts A."/>
            <person name="Saif S."/>
            <person name="Shea T.D."/>
            <person name="Shenoy N."/>
            <person name="Sisk P."/>
            <person name="Stolte C."/>
            <person name="Sykes S.N."/>
            <person name="Walk T."/>
            <person name="White J."/>
            <person name="Yandava C."/>
            <person name="Straight P."/>
            <person name="Clardy J."/>
            <person name="Hung D."/>
            <person name="Kolter R."/>
            <person name="Mekalanos J."/>
            <person name="Walker S."/>
            <person name="Walsh C.T."/>
            <person name="Wieland B.L.C."/>
            <person name="Ilzarbe M."/>
            <person name="Galagan J."/>
            <person name="Nusbaum C."/>
            <person name="Birren B."/>
        </authorList>
    </citation>
    <scope>NUCLEOTIDE SEQUENCE [LARGE SCALE GENOMIC DNA]</scope>
    <source>
        <strain evidence="3">ATCC 14672 / DSM 40746 / JCM 4963 / KCTC 9882 / NRRL B-12104 / FH 1290</strain>
    </source>
</reference>
<name>D5ZX12_STRV1</name>
<evidence type="ECO:0000256" key="1">
    <source>
        <dbReference type="SAM" id="MobiDB-lite"/>
    </source>
</evidence>
<evidence type="ECO:0000313" key="3">
    <source>
        <dbReference type="Proteomes" id="UP000003824"/>
    </source>
</evidence>
<sequence>MRAAEEGDPGVARWSGVTDRSCRPPGTASKGDAHRRALFPRRRVGGIEGPWDSRRPETAVLFCAVKPRRNGAGAPWPSAAPIGDDGRPTRENRRVRFFSVASCGRDIDVAALCRPRRHCRPTPRRAGAAPAPGA</sequence>
<feature type="region of interest" description="Disordered" evidence="1">
    <location>
        <begin position="1"/>
        <end position="37"/>
    </location>
</feature>